<evidence type="ECO:0000313" key="2">
    <source>
        <dbReference type="Proteomes" id="UP000664169"/>
    </source>
</evidence>
<organism evidence="1 2">
    <name type="scientific">Gomphillus americanus</name>
    <dbReference type="NCBI Taxonomy" id="1940652"/>
    <lineage>
        <taxon>Eukaryota</taxon>
        <taxon>Fungi</taxon>
        <taxon>Dikarya</taxon>
        <taxon>Ascomycota</taxon>
        <taxon>Pezizomycotina</taxon>
        <taxon>Lecanoromycetes</taxon>
        <taxon>OSLEUM clade</taxon>
        <taxon>Ostropomycetidae</taxon>
        <taxon>Ostropales</taxon>
        <taxon>Graphidaceae</taxon>
        <taxon>Gomphilloideae</taxon>
        <taxon>Gomphillus</taxon>
    </lineage>
</organism>
<name>A0A8H3EIG8_9LECA</name>
<evidence type="ECO:0000313" key="1">
    <source>
        <dbReference type="EMBL" id="CAF9905849.1"/>
    </source>
</evidence>
<proteinExistence type="predicted"/>
<reference evidence="1" key="1">
    <citation type="submission" date="2021-03" db="EMBL/GenBank/DDBJ databases">
        <authorList>
            <person name="Tagirdzhanova G."/>
        </authorList>
    </citation>
    <scope>NUCLEOTIDE SEQUENCE</scope>
</reference>
<keyword evidence="2" id="KW-1185">Reference proteome</keyword>
<protein>
    <submittedName>
        <fullName evidence="1">Uncharacterized protein</fullName>
    </submittedName>
</protein>
<gene>
    <name evidence="1" type="ORF">GOMPHAMPRED_003387</name>
</gene>
<dbReference type="AlphaFoldDB" id="A0A8H3EIG8"/>
<comment type="caution">
    <text evidence="1">The sequence shown here is derived from an EMBL/GenBank/DDBJ whole genome shotgun (WGS) entry which is preliminary data.</text>
</comment>
<dbReference type="OrthoDB" id="4525710at2759"/>
<dbReference type="EMBL" id="CAJPDQ010000002">
    <property type="protein sequence ID" value="CAF9905849.1"/>
    <property type="molecule type" value="Genomic_DNA"/>
</dbReference>
<accession>A0A8H3EIG8</accession>
<sequence>MFHVGAFIQGLASITTVQGHAIEVFSIGISVLPNEVRCFAVMPLFYAAKHISGAALKTKAIILLDAIEKELGYHTQASIRILQQQLDAQFRM</sequence>
<dbReference type="Proteomes" id="UP000664169">
    <property type="component" value="Unassembled WGS sequence"/>
</dbReference>